<dbReference type="Proteomes" id="UP001328107">
    <property type="component" value="Unassembled WGS sequence"/>
</dbReference>
<protein>
    <recommendedName>
        <fullName evidence="3">F-box domain-containing protein</fullName>
    </recommendedName>
</protein>
<evidence type="ECO:0008006" key="3">
    <source>
        <dbReference type="Google" id="ProtNLM"/>
    </source>
</evidence>
<evidence type="ECO:0000313" key="1">
    <source>
        <dbReference type="EMBL" id="GMR55146.1"/>
    </source>
</evidence>
<sequence length="336" mass="39242">FETVIPNRTLNARNPEMALYSALNNDCLLDVFYRLDRDDHDEIATVSKQMLKLSNFARPKSLKVKGYKLHIMQEYFALNIDDIHVFVLDKTIIGAELFKIRTEDDNLDNPYRVRVASDLIERVGALLNRFEFQMCSCSRIIMDTPFLDFLSRLEFTGFCIWNCEFEENVNIEEKARFLSILTKASPTFVSLSFYKQASFIDELFLREFAVCSFLHEFSAYFESEISTHIRPNKSFADSLSRFGTIRMDFLVIDTTWLLSAIIKRLRAKKTGRWNFLITCNIVRKAGNLESDIKYTPLDSRSYDHEIKMLGTIHKVILETSRAGDDLWKIICEFRDE</sequence>
<proteinExistence type="predicted"/>
<gene>
    <name evidence="1" type="ORF">PMAYCL1PPCAC_25341</name>
</gene>
<dbReference type="EMBL" id="BTRK01000005">
    <property type="protein sequence ID" value="GMR55146.1"/>
    <property type="molecule type" value="Genomic_DNA"/>
</dbReference>
<evidence type="ECO:0000313" key="2">
    <source>
        <dbReference type="Proteomes" id="UP001328107"/>
    </source>
</evidence>
<keyword evidence="2" id="KW-1185">Reference proteome</keyword>
<comment type="caution">
    <text evidence="1">The sequence shown here is derived from an EMBL/GenBank/DDBJ whole genome shotgun (WGS) entry which is preliminary data.</text>
</comment>
<organism evidence="1 2">
    <name type="scientific">Pristionchus mayeri</name>
    <dbReference type="NCBI Taxonomy" id="1317129"/>
    <lineage>
        <taxon>Eukaryota</taxon>
        <taxon>Metazoa</taxon>
        <taxon>Ecdysozoa</taxon>
        <taxon>Nematoda</taxon>
        <taxon>Chromadorea</taxon>
        <taxon>Rhabditida</taxon>
        <taxon>Rhabditina</taxon>
        <taxon>Diplogasteromorpha</taxon>
        <taxon>Diplogasteroidea</taxon>
        <taxon>Neodiplogasteridae</taxon>
        <taxon>Pristionchus</taxon>
    </lineage>
</organism>
<dbReference type="AlphaFoldDB" id="A0AAN5D1M0"/>
<name>A0AAN5D1M0_9BILA</name>
<feature type="non-terminal residue" evidence="1">
    <location>
        <position position="1"/>
    </location>
</feature>
<reference evidence="2" key="1">
    <citation type="submission" date="2022-10" db="EMBL/GenBank/DDBJ databases">
        <title>Genome assembly of Pristionchus species.</title>
        <authorList>
            <person name="Yoshida K."/>
            <person name="Sommer R.J."/>
        </authorList>
    </citation>
    <scope>NUCLEOTIDE SEQUENCE [LARGE SCALE GENOMIC DNA]</scope>
    <source>
        <strain evidence="2">RS5460</strain>
    </source>
</reference>
<accession>A0AAN5D1M0</accession>